<keyword evidence="2" id="KW-1185">Reference proteome</keyword>
<protein>
    <submittedName>
        <fullName evidence="1">Uncharacterized protein</fullName>
    </submittedName>
</protein>
<dbReference type="EMBL" id="CASHSV030000109">
    <property type="protein sequence ID" value="CAJ2650000.1"/>
    <property type="molecule type" value="Genomic_DNA"/>
</dbReference>
<organism evidence="1 2">
    <name type="scientific">Trifolium pratense</name>
    <name type="common">Red clover</name>
    <dbReference type="NCBI Taxonomy" id="57577"/>
    <lineage>
        <taxon>Eukaryota</taxon>
        <taxon>Viridiplantae</taxon>
        <taxon>Streptophyta</taxon>
        <taxon>Embryophyta</taxon>
        <taxon>Tracheophyta</taxon>
        <taxon>Spermatophyta</taxon>
        <taxon>Magnoliopsida</taxon>
        <taxon>eudicotyledons</taxon>
        <taxon>Gunneridae</taxon>
        <taxon>Pentapetalae</taxon>
        <taxon>rosids</taxon>
        <taxon>fabids</taxon>
        <taxon>Fabales</taxon>
        <taxon>Fabaceae</taxon>
        <taxon>Papilionoideae</taxon>
        <taxon>50 kb inversion clade</taxon>
        <taxon>NPAAA clade</taxon>
        <taxon>Hologalegina</taxon>
        <taxon>IRL clade</taxon>
        <taxon>Trifolieae</taxon>
        <taxon>Trifolium</taxon>
    </lineage>
</organism>
<reference evidence="1" key="1">
    <citation type="submission" date="2023-10" db="EMBL/GenBank/DDBJ databases">
        <authorList>
            <person name="Rodriguez Cubillos JULIANA M."/>
            <person name="De Vega J."/>
        </authorList>
    </citation>
    <scope>NUCLEOTIDE SEQUENCE</scope>
</reference>
<evidence type="ECO:0000313" key="2">
    <source>
        <dbReference type="Proteomes" id="UP001177021"/>
    </source>
</evidence>
<dbReference type="Proteomes" id="UP001177021">
    <property type="component" value="Unassembled WGS sequence"/>
</dbReference>
<name>A0ACB0JYW7_TRIPR</name>
<gene>
    <name evidence="1" type="ORF">MILVUS5_LOCUS17958</name>
</gene>
<proteinExistence type="predicted"/>
<evidence type="ECO:0000313" key="1">
    <source>
        <dbReference type="EMBL" id="CAJ2650000.1"/>
    </source>
</evidence>
<accession>A0ACB0JYW7</accession>
<sequence length="132" mass="13706">MLKEIVVVVAAAAAAAICAKTVAAVVAPKCFVETFESLEDLVAPTVAGFVVMPAVKIVVIVFVVAASVRDSVAGLYVDEIVSLVVGMSVGMYSYWLIGYFVGVGYFLGAIVVFAEAACKPVFAAEQTDLYSG</sequence>
<comment type="caution">
    <text evidence="1">The sequence shown here is derived from an EMBL/GenBank/DDBJ whole genome shotgun (WGS) entry which is preliminary data.</text>
</comment>